<sequence>MEWYSFFEYLPKVGERILIIHEWGEYNFELHSTKACYTIYECNFKNIKKYTVNFINLKHITGEKCNNFEKTQYIGARGLHWARLN</sequence>
<dbReference type="EMBL" id="BK029940">
    <property type="protein sequence ID" value="DAD55843.1"/>
    <property type="molecule type" value="Genomic_DNA"/>
</dbReference>
<protein>
    <submittedName>
        <fullName evidence="1">Uncharacterized protein</fullName>
    </submittedName>
</protein>
<evidence type="ECO:0000313" key="1">
    <source>
        <dbReference type="EMBL" id="DAD55843.1"/>
    </source>
</evidence>
<organism evidence="1">
    <name type="scientific">Bacteriophage sp</name>
    <dbReference type="NCBI Taxonomy" id="38018"/>
    <lineage>
        <taxon>Viruses</taxon>
    </lineage>
</organism>
<name>A0A8D9UHQ5_9VIRU</name>
<accession>A0A8D9UHQ5</accession>
<reference evidence="1" key="1">
    <citation type="journal article" date="2021" name="Proc. Natl. Acad. Sci. U.S.A.">
        <title>A Catalog of Tens of Thousands of Viruses from Human Metagenomes Reveals Hidden Associations with Chronic Diseases.</title>
        <authorList>
            <person name="Tisza M.J."/>
            <person name="Buck C.B."/>
        </authorList>
    </citation>
    <scope>NUCLEOTIDE SEQUENCE</scope>
    <source>
        <strain evidence="1">CtOZu12</strain>
    </source>
</reference>
<proteinExistence type="predicted"/>